<dbReference type="GO" id="GO:0000976">
    <property type="term" value="F:transcription cis-regulatory region binding"/>
    <property type="evidence" value="ECO:0007669"/>
    <property type="project" value="TreeGrafter"/>
</dbReference>
<dbReference type="InterPro" id="IPR009057">
    <property type="entry name" value="Homeodomain-like_sf"/>
</dbReference>
<dbReference type="InterPro" id="IPR001647">
    <property type="entry name" value="HTH_TetR"/>
</dbReference>
<keyword evidence="2 4" id="KW-0238">DNA-binding</keyword>
<organism evidence="6 7">
    <name type="scientific">Microbacterium oxydans</name>
    <dbReference type="NCBI Taxonomy" id="82380"/>
    <lineage>
        <taxon>Bacteria</taxon>
        <taxon>Bacillati</taxon>
        <taxon>Actinomycetota</taxon>
        <taxon>Actinomycetes</taxon>
        <taxon>Micrococcales</taxon>
        <taxon>Microbacteriaceae</taxon>
        <taxon>Microbacterium</taxon>
    </lineage>
</organism>
<evidence type="ECO:0000256" key="4">
    <source>
        <dbReference type="PROSITE-ProRule" id="PRU00335"/>
    </source>
</evidence>
<dbReference type="PROSITE" id="PS50977">
    <property type="entry name" value="HTH_TETR_2"/>
    <property type="match status" value="1"/>
</dbReference>
<proteinExistence type="predicted"/>
<dbReference type="InterPro" id="IPR004111">
    <property type="entry name" value="Repressor_TetR_C"/>
</dbReference>
<protein>
    <submittedName>
        <fullName evidence="6">Tetracycline repressor protein class G</fullName>
    </submittedName>
</protein>
<dbReference type="AlphaFoldDB" id="A0A0F0LEM8"/>
<accession>A0A0F0LEM8</accession>
<dbReference type="PANTHER" id="PTHR30055">
    <property type="entry name" value="HTH-TYPE TRANSCRIPTIONAL REGULATOR RUTR"/>
    <property type="match status" value="1"/>
</dbReference>
<dbReference type="InterPro" id="IPR050109">
    <property type="entry name" value="HTH-type_TetR-like_transc_reg"/>
</dbReference>
<feature type="DNA-binding region" description="H-T-H motif" evidence="4">
    <location>
        <begin position="38"/>
        <end position="57"/>
    </location>
</feature>
<keyword evidence="3" id="KW-0804">Transcription</keyword>
<dbReference type="Pfam" id="PF02909">
    <property type="entry name" value="TetR_C_1"/>
    <property type="match status" value="1"/>
</dbReference>
<dbReference type="RefSeq" id="WP_045277897.1">
    <property type="nucleotide sequence ID" value="NZ_CAKKLT010000041.1"/>
</dbReference>
<dbReference type="Proteomes" id="UP000033640">
    <property type="component" value="Unassembled WGS sequence"/>
</dbReference>
<evidence type="ECO:0000259" key="5">
    <source>
        <dbReference type="PROSITE" id="PS50977"/>
    </source>
</evidence>
<dbReference type="PRINTS" id="PR00455">
    <property type="entry name" value="HTHTETR"/>
</dbReference>
<evidence type="ECO:0000313" key="6">
    <source>
        <dbReference type="EMBL" id="KJL31593.1"/>
    </source>
</evidence>
<dbReference type="Gene3D" id="1.10.10.60">
    <property type="entry name" value="Homeodomain-like"/>
    <property type="match status" value="1"/>
</dbReference>
<dbReference type="SUPFAM" id="SSF46689">
    <property type="entry name" value="Homeodomain-like"/>
    <property type="match status" value="1"/>
</dbReference>
<evidence type="ECO:0000256" key="3">
    <source>
        <dbReference type="ARBA" id="ARBA00023163"/>
    </source>
</evidence>
<evidence type="ECO:0000256" key="2">
    <source>
        <dbReference type="ARBA" id="ARBA00023125"/>
    </source>
</evidence>
<dbReference type="GO" id="GO:0045892">
    <property type="term" value="P:negative regulation of DNA-templated transcription"/>
    <property type="evidence" value="ECO:0007669"/>
    <property type="project" value="InterPro"/>
</dbReference>
<feature type="domain" description="HTH tetR-type" evidence="5">
    <location>
        <begin position="15"/>
        <end position="75"/>
    </location>
</feature>
<name>A0A0F0LEM8_9MICO</name>
<dbReference type="GO" id="GO:0003700">
    <property type="term" value="F:DNA-binding transcription factor activity"/>
    <property type="evidence" value="ECO:0007669"/>
    <property type="project" value="TreeGrafter"/>
</dbReference>
<dbReference type="SUPFAM" id="SSF48498">
    <property type="entry name" value="Tetracyclin repressor-like, C-terminal domain"/>
    <property type="match status" value="1"/>
</dbReference>
<dbReference type="InterPro" id="IPR036271">
    <property type="entry name" value="Tet_transcr_reg_TetR-rel_C_sf"/>
</dbReference>
<evidence type="ECO:0000256" key="1">
    <source>
        <dbReference type="ARBA" id="ARBA00023015"/>
    </source>
</evidence>
<dbReference type="Gene3D" id="1.10.357.10">
    <property type="entry name" value="Tetracycline Repressor, domain 2"/>
    <property type="match status" value="1"/>
</dbReference>
<reference evidence="6 7" key="1">
    <citation type="submission" date="2015-02" db="EMBL/GenBank/DDBJ databases">
        <title>Draft genome sequences of ten Microbacterium spp. with emphasis on heavy metal contaminated environments.</title>
        <authorList>
            <person name="Corretto E."/>
        </authorList>
    </citation>
    <scope>NUCLEOTIDE SEQUENCE [LARGE SCALE GENOMIC DNA]</scope>
    <source>
        <strain evidence="6 7">BEL4b</strain>
    </source>
</reference>
<comment type="caution">
    <text evidence="6">The sequence shown here is derived from an EMBL/GenBank/DDBJ whole genome shotgun (WGS) entry which is preliminary data.</text>
</comment>
<dbReference type="PANTHER" id="PTHR30055:SF151">
    <property type="entry name" value="TRANSCRIPTIONAL REGULATORY PROTEIN"/>
    <property type="match status" value="1"/>
</dbReference>
<evidence type="ECO:0000313" key="7">
    <source>
        <dbReference type="Proteomes" id="UP000033640"/>
    </source>
</evidence>
<sequence>MSAVTKKDRPAGRTRLDRALIVEAGLQLAAAPGVTSISVRDLGARLGADPTAIYRHFQSKDALMGALLDELNGRAAESVSSPAERWDDRLRELAVATLDLFKRHPAIGAEAMTLTTHGQGELAAIELMLDAFQRCGLDGEELVRHYALLASHVLSLAAGIARARAERPNDEEGDPWVDAPLLADPRKFPLIAQHSVLLSELQDRDLFLSGVELVIDSARRTADPH</sequence>
<dbReference type="Pfam" id="PF00440">
    <property type="entry name" value="TetR_N"/>
    <property type="match status" value="1"/>
</dbReference>
<keyword evidence="1" id="KW-0805">Transcription regulation</keyword>
<dbReference type="PATRIC" id="fig|82380.11.peg.475"/>
<dbReference type="EMBL" id="JYIW01000016">
    <property type="protein sequence ID" value="KJL31593.1"/>
    <property type="molecule type" value="Genomic_DNA"/>
</dbReference>
<gene>
    <name evidence="6" type="primary">tetR_1</name>
    <name evidence="6" type="ORF">RS83_00458</name>
</gene>